<feature type="transmembrane region" description="Helical" evidence="1">
    <location>
        <begin position="205"/>
        <end position="227"/>
    </location>
</feature>
<dbReference type="Proteomes" id="UP000289506">
    <property type="component" value="Plasmid 13"/>
</dbReference>
<dbReference type="EMBL" id="LR214986">
    <property type="protein sequence ID" value="VEU64589.1"/>
    <property type="molecule type" value="Genomic_DNA"/>
</dbReference>
<feature type="transmembrane region" description="Helical" evidence="1">
    <location>
        <begin position="172"/>
        <end position="193"/>
    </location>
</feature>
<sequence>MGFFHWRRNEIDFTTAKPLFFSFFIISLIAMLFMWIYKERINKYFTSENKKFLFKTLNLDQLFIVIGIVAIFFNIVRLIILLVLDFPWKSELIPLQLCRFFTYFIPLLFIFKRARNINLFSIIAILGAIIGYAFANLGPNEQFIKDDIMYHNLQPGSIEYQKAGYNVGYDNFIYWDFIFAHSFILIITVLTHIIYGEQAKITHSVFIKGGIYIILMAILVFFGNWILNTIANNASNVRIKIALDANWFYLGQVGINVLGSLSKWPISLPIFIIFGTIAYIIGYIIYILLSCISISINNYYLPNKIIFSSFKKKFWELKASLKDVWKVWSLG</sequence>
<evidence type="ECO:0000256" key="1">
    <source>
        <dbReference type="SAM" id="Phobius"/>
    </source>
</evidence>
<keyword evidence="2" id="KW-0614">Plasmid</keyword>
<keyword evidence="1" id="KW-1133">Transmembrane helix</keyword>
<reference evidence="2 3" key="1">
    <citation type="submission" date="2019-01" db="EMBL/GenBank/DDBJ databases">
        <authorList>
            <consortium name="Pathogen Informatics"/>
        </authorList>
    </citation>
    <scope>NUCLEOTIDE SEQUENCE [LARGE SCALE GENOMIC DNA]</scope>
    <source>
        <strain evidence="2 3">NCTC10142</strain>
        <plasmid evidence="3">13</plasmid>
    </source>
</reference>
<feature type="transmembrane region" description="Helical" evidence="1">
    <location>
        <begin position="20"/>
        <end position="37"/>
    </location>
</feature>
<dbReference type="AlphaFoldDB" id="A0A449AHZ4"/>
<evidence type="ECO:0000313" key="2">
    <source>
        <dbReference type="EMBL" id="VEU64589.1"/>
    </source>
</evidence>
<protein>
    <submittedName>
        <fullName evidence="2">Integral membrane protein (Intg_mem_TP0381)</fullName>
    </submittedName>
</protein>
<geneLocation type="plasmid" evidence="2 3">
    <name>13</name>
</geneLocation>
<feature type="transmembrane region" description="Helical" evidence="1">
    <location>
        <begin position="57"/>
        <end position="80"/>
    </location>
</feature>
<gene>
    <name evidence="2" type="ORF">NCTC10142_00343</name>
</gene>
<dbReference type="Pfam" id="PF14808">
    <property type="entry name" value="TMEM164"/>
    <property type="match status" value="1"/>
</dbReference>
<organism evidence="2 3">
    <name type="scientific">Mycoplasmopsis cynos</name>
    <dbReference type="NCBI Taxonomy" id="171284"/>
    <lineage>
        <taxon>Bacteria</taxon>
        <taxon>Bacillati</taxon>
        <taxon>Mycoplasmatota</taxon>
        <taxon>Mycoplasmoidales</taxon>
        <taxon>Metamycoplasmataceae</taxon>
        <taxon>Mycoplasmopsis</taxon>
    </lineage>
</organism>
<evidence type="ECO:0000313" key="3">
    <source>
        <dbReference type="Proteomes" id="UP000289506"/>
    </source>
</evidence>
<feature type="transmembrane region" description="Helical" evidence="1">
    <location>
        <begin position="266"/>
        <end position="289"/>
    </location>
</feature>
<dbReference type="RefSeq" id="WP_129720511.1">
    <property type="nucleotide sequence ID" value="NZ_LR214986.1"/>
</dbReference>
<feature type="transmembrane region" description="Helical" evidence="1">
    <location>
        <begin position="117"/>
        <end position="135"/>
    </location>
</feature>
<keyword evidence="1" id="KW-0812">Transmembrane</keyword>
<name>A0A449AHZ4_9BACT</name>
<feature type="transmembrane region" description="Helical" evidence="1">
    <location>
        <begin position="92"/>
        <end position="110"/>
    </location>
</feature>
<accession>A0A449AHZ4</accession>
<keyword evidence="1" id="KW-0472">Membrane</keyword>
<proteinExistence type="predicted"/>